<dbReference type="RefSeq" id="WP_013273297.1">
    <property type="nucleotide sequence ID" value="NC_014376.1"/>
</dbReference>
<evidence type="ECO:0000259" key="5">
    <source>
        <dbReference type="PROSITE" id="PS51272"/>
    </source>
</evidence>
<evidence type="ECO:0000313" key="6">
    <source>
        <dbReference type="EMBL" id="ADL05213.1"/>
    </source>
</evidence>
<gene>
    <name evidence="6" type="ordered locus">Closa_2650</name>
</gene>
<dbReference type="eggNOG" id="COG5263">
    <property type="taxonomic scope" value="Bacteria"/>
</dbReference>
<dbReference type="EMBL" id="CP002109">
    <property type="protein sequence ID" value="ADL05213.1"/>
    <property type="molecule type" value="Genomic_DNA"/>
</dbReference>
<dbReference type="Gene3D" id="2.160.20.110">
    <property type="match status" value="4"/>
</dbReference>
<dbReference type="SUPFAM" id="SSF69360">
    <property type="entry name" value="Cell wall binding repeat"/>
    <property type="match status" value="1"/>
</dbReference>
<dbReference type="Pfam" id="PF00395">
    <property type="entry name" value="SLH"/>
    <property type="match status" value="3"/>
</dbReference>
<protein>
    <submittedName>
        <fullName evidence="6">S-layer domain protein</fullName>
    </submittedName>
</protein>
<evidence type="ECO:0000256" key="4">
    <source>
        <dbReference type="SAM" id="SignalP"/>
    </source>
</evidence>
<feature type="region of interest" description="Disordered" evidence="3">
    <location>
        <begin position="113"/>
        <end position="198"/>
    </location>
</feature>
<feature type="domain" description="SLH" evidence="5">
    <location>
        <begin position="2462"/>
        <end position="2525"/>
    </location>
</feature>
<dbReference type="eggNOG" id="COG4733">
    <property type="taxonomic scope" value="Bacteria"/>
</dbReference>
<feature type="repeat" description="Cell wall-binding" evidence="2">
    <location>
        <begin position="2544"/>
        <end position="2563"/>
    </location>
</feature>
<dbReference type="Proteomes" id="UP000001662">
    <property type="component" value="Chromosome"/>
</dbReference>
<accession>D9R5N0</accession>
<dbReference type="InterPro" id="IPR059177">
    <property type="entry name" value="GH29D-like_dom"/>
</dbReference>
<dbReference type="KEGG" id="csh:Closa_2650"/>
<proteinExistence type="predicted"/>
<evidence type="ECO:0000256" key="2">
    <source>
        <dbReference type="PROSITE-ProRule" id="PRU00591"/>
    </source>
</evidence>
<keyword evidence="4" id="KW-0732">Signal</keyword>
<feature type="domain" description="SLH" evidence="5">
    <location>
        <begin position="2396"/>
        <end position="2459"/>
    </location>
</feature>
<evidence type="ECO:0000313" key="7">
    <source>
        <dbReference type="Proteomes" id="UP000001662"/>
    </source>
</evidence>
<keyword evidence="1" id="KW-0677">Repeat</keyword>
<dbReference type="PROSITE" id="PS51170">
    <property type="entry name" value="CW"/>
    <property type="match status" value="2"/>
</dbReference>
<name>D9R5N0_LACSW</name>
<dbReference type="InterPro" id="IPR001119">
    <property type="entry name" value="SLH_dom"/>
</dbReference>
<dbReference type="STRING" id="610130.Closa_2650"/>
<keyword evidence="7" id="KW-1185">Reference proteome</keyword>
<feature type="chain" id="PRO_5038609336" evidence="4">
    <location>
        <begin position="30"/>
        <end position="2647"/>
    </location>
</feature>
<evidence type="ECO:0000256" key="1">
    <source>
        <dbReference type="ARBA" id="ARBA00022737"/>
    </source>
</evidence>
<dbReference type="InterPro" id="IPR011493">
    <property type="entry name" value="GLUG"/>
</dbReference>
<dbReference type="PaxDb" id="610130-Closa_2650"/>
<dbReference type="PROSITE" id="PS51272">
    <property type="entry name" value="SLH"/>
    <property type="match status" value="3"/>
</dbReference>
<dbReference type="Pfam" id="PF07581">
    <property type="entry name" value="Glug"/>
    <property type="match status" value="1"/>
</dbReference>
<dbReference type="Gene3D" id="2.10.270.10">
    <property type="entry name" value="Cholin Binding"/>
    <property type="match status" value="1"/>
</dbReference>
<feature type="domain" description="SLH" evidence="5">
    <location>
        <begin position="2335"/>
        <end position="2395"/>
    </location>
</feature>
<dbReference type="HOGENOM" id="CLU_227613_0_0_9"/>
<feature type="compositionally biased region" description="Gly residues" evidence="3">
    <location>
        <begin position="2105"/>
        <end position="2114"/>
    </location>
</feature>
<dbReference type="Pfam" id="PF13290">
    <property type="entry name" value="CHB_HEX_C_1"/>
    <property type="match status" value="1"/>
</dbReference>
<dbReference type="InterPro" id="IPR018337">
    <property type="entry name" value="Cell_wall/Cho-bd_repeat"/>
</dbReference>
<feature type="repeat" description="Cell wall-binding" evidence="2">
    <location>
        <begin position="2608"/>
        <end position="2627"/>
    </location>
</feature>
<organism evidence="6 7">
    <name type="scientific">Lacrimispora saccharolytica (strain ATCC 35040 / DSM 2544 / NRCC 2533 / WM1)</name>
    <name type="common">Clostridium saccharolyticum</name>
    <dbReference type="NCBI Taxonomy" id="610130"/>
    <lineage>
        <taxon>Bacteria</taxon>
        <taxon>Bacillati</taxon>
        <taxon>Bacillota</taxon>
        <taxon>Clostridia</taxon>
        <taxon>Lachnospirales</taxon>
        <taxon>Lachnospiraceae</taxon>
        <taxon>Lacrimispora</taxon>
    </lineage>
</organism>
<reference evidence="6" key="1">
    <citation type="submission" date="2010-07" db="EMBL/GenBank/DDBJ databases">
        <title>Complete sequence of Clostridium saccharolyticum WM1.</title>
        <authorList>
            <consortium name="US DOE Joint Genome Institute"/>
            <person name="Lucas S."/>
            <person name="Copeland A."/>
            <person name="Lapidus A."/>
            <person name="Cheng J.-F."/>
            <person name="Bruce D."/>
            <person name="Goodwin L."/>
            <person name="Pitluck S."/>
            <person name="Chertkov O."/>
            <person name="Detter J.C."/>
            <person name="Han C."/>
            <person name="Tapia R."/>
            <person name="Land M."/>
            <person name="Hauser L."/>
            <person name="Chang Y.-J."/>
            <person name="Jeffries C."/>
            <person name="Kyrpides N."/>
            <person name="Ivanova N."/>
            <person name="Mikhailova N."/>
            <person name="Mouttaki H."/>
            <person name="Lin L."/>
            <person name="Zhou J."/>
            <person name="Hemme C.L."/>
            <person name="Woyke T."/>
        </authorList>
    </citation>
    <scope>NUCLEOTIDE SEQUENCE [LARGE SCALE GENOMIC DNA]</scope>
    <source>
        <strain evidence="6">WM1</strain>
    </source>
</reference>
<dbReference type="Gene3D" id="2.60.40.2700">
    <property type="match status" value="1"/>
</dbReference>
<feature type="region of interest" description="Disordered" evidence="3">
    <location>
        <begin position="2100"/>
        <end position="2132"/>
    </location>
</feature>
<dbReference type="Pfam" id="PF19127">
    <property type="entry name" value="Choline_bind_3"/>
    <property type="match status" value="2"/>
</dbReference>
<sequence>MNHHKLSRRLLAMALSLIMVLGMMPVSAAAENLNAGISGEIVSFQPLSEVTAAQRVALGTPLGNLNLPESLTATVRLAVYTDERVQDSGNALQQESAQNTESVQEDLVATGETVAQPADEGIQQEQIPKEEVSPEDKATPSVADQETTDPVQEETTDEGMQKKQAPKGEVSTEDEEAPVGGQEAVDPLQEESDTGYTETTASVPVKWTATPDYDGNTAGIYVFTAETEGFTLSAETPAITVTVQGEAVKGTITAFDELTEDIRWQNTHEPVFPEMLTGTVEGQIAQIPVTWEADHNYDSDSPANGLYVFAAKPGEGYAIAEDTEAPRITVYIPAVKRMILRMGGGGTSASPLEITTAAQLLEIAVLVNAGRLETFLFNDSSATVSLKLMNDIDLSAYGKDWNGGKGWKPIGTETNSFKGIFDGNDNKITGLFINRTENITGLFGRLAGGTVENLKLVEVSISGAAQVGGIAGYIECSQDGLVGGRVTNCDVSGSISGTGGVGGVAGYVIGGITDLVDSRVINSSVSGSVSGSNVVGGVAGSVGGNVTNCYVTGLVSGAGVVGGVAGIVHGGVANCYAASAVTGKGDQVGGVAGKVNSGSVTNCYATGTVTCKGTGNNVGGVAGYVATDGVVTNCYTISTINATGLYIGGVAGFAYGNVTNCAGLNPSVSGTGTVGRVAGAFANGTLSGNAAFSGMAVKVNNIDQPISGGTSNNINGADISSADITTGSYWATSINWNNPTVWTVEIGKMPILAAIPADVQDAAIPPHLVLGGSSSYFLGEGTSTAPYQISTAEQLAKLAELVNAGDTSYNNKHYKLTADLDLSAYGEDWNSGKGWMPIGSTSTFPFKGAFDGGSKKITGLFINRTEELTGLFGFVTGTVENLKLMEVSITGGDFVGSVAGYVYGANSDVANCSVSGSISGAGGVGGVVGYTYYGIVINCNAYGLVSGAKSVGGVAGSVFGTDSGVVNCYATSTVTGKGDSAGGVAGRVNSGIVTNSYATGTVTGTGSHIGGVAGYVALNGDVINCYATGAVISNGAGSNFGGVAGITYGNVTNCAALNPSVTGSSEVGRVAGAIAGGGTLTGNAAFSGMTDLGTGKFGSIVNSPADKNGVDISTAEIKADGTIYGRFATAGGWTTENGKLPILINAGGTQDAALPPHLAGGSSNHFLGEGTSGAPYQIGTADQLAKLAELVNDSATNATYGGKDIYYKLIADLDLSAYGKDWNSGKGWVPIGSTGSTPFKGIFDGGNKKITGLSIINRTEQFSGLFGYMSGGTIQNLGIEEASISGSGSVGGVAGYVNGGSSITYCYVIGSVTGHGTGVGGIVGSVDGFVDEENKVANCYATASVTGSNNIGGIAGSVLRGWLTDCYSTGSVIGKGNSVGGVAGCVLGGVTTNCYATGVVGGTSDIGGVAGAVSNNSIVRNCAALNPSVSGSSNVGRVAGFVGTGVTLSGSVAFSGMTGAGNPDGTNVSSRQMNTASFWATAGNWDTSGWDTSVWTIQDGKLPVLQNVGGTQSGESGLYLILRDIAGAAVTLNEDTYTYTGASITPSLTVTFDGQTLEKDVDYQVSVAGGSASNGINVGTVTMNLTGTGNFTGTKTGITFNIEKASQSAPAAPTLSSKNAIEVMLNAISGAEYRKGTDGAWQDSFAFTALAPNTAYSFYARLKGDTNHEPSPASEALLVTTDKPMLIGGVTINGTAEYGNTLIANVLGLSASSGYAGYDLGTLRYQWNRNGVPISVTPTNNYILMQEDLGARITVTVTAENCSGSVTSAPTAAVEKADGPEAPTGVTGSYTGDGSAFTYTISSIPGAEYRMDSGAWQNSNVFAGIAPASTPTFYTRIKETATHKAGAAGNTGAVTFEKLNDRAAPALNYTVSESDFPKTITITAVPGTEYKFGSASWGSIRTYTSNSAENVTLYIRWKATATHIASPEASVIVDTANQNQSAPPAFTLTYASVYDTSYTVTIPATAGAEYSFDGTNWSVTNTRTGCQPGDTITGYKRMAAKPGYNASSGTSSSLTLSLFQVKTPTALPNGGTFTGSQSVTLSCTTAGADIYYTTDGSLPTAGSTLYIGAFTLNATATVKAIGVKPGMTDSRVLSVTFTKETDRGGNYGGGGGSTSGTTTTPEMKTDQPVTADASVTAEAGTNGAANATIPNQTITDSIAKAQADAKSQGKAANNICISVTLDNPANTRSIGIVLTQPVLKQFTDAKVQQFEVNGQLLTLNLNQTALQEIQNQSTGDVTITVKPVSFSGVRRAYSITISTVRDGKTVNLTSLGNGSVTLSIPYTPGNNEAAGCLYAVYVDGNGKVNRIPGSAYDANSQRIIFTTNHFSVYGVGYTAPSAKFTDTDAHWGKESIDYVVGRGLLSGTSETAFAPDNAMTRGMLVTALGRLSGVDTKVYNTSSFPDVEADSAYHPYIEWAYQNGIIQGVGNQQFAPDRDITREEIAVIFANYANATGYILPVTRKAVTFADAVNIGSSYSGAVRSMQQAGIMMGEQNNKFNPKANATRAEVSSMLYRYIKLTITPATAQGWALDDDGQYLCYKDGKALTGTQTIDGVKYYFNNDGTLKTGWVKDGDNWRFYSGKTMLVGFWDLGSNGNNKTYYFTKCGVMVSGKWLEIDGKWYYFYADGSLARSIIVDGYEVDENGVRKTR</sequence>
<evidence type="ECO:0000256" key="3">
    <source>
        <dbReference type="SAM" id="MobiDB-lite"/>
    </source>
</evidence>
<feature type="signal peptide" evidence="4">
    <location>
        <begin position="1"/>
        <end position="29"/>
    </location>
</feature>
<dbReference type="OrthoDB" id="1864276at2"/>
<feature type="compositionally biased region" description="Basic and acidic residues" evidence="3">
    <location>
        <begin position="127"/>
        <end position="138"/>
    </location>
</feature>